<dbReference type="InterPro" id="IPR036770">
    <property type="entry name" value="Ankyrin_rpt-contain_sf"/>
</dbReference>
<name>A0A022RQR8_ERYGU</name>
<evidence type="ECO:0000313" key="12">
    <source>
        <dbReference type="Proteomes" id="UP000030748"/>
    </source>
</evidence>
<feature type="transmembrane region" description="Helical" evidence="9">
    <location>
        <begin position="409"/>
        <end position="429"/>
    </location>
</feature>
<evidence type="ECO:0000256" key="4">
    <source>
        <dbReference type="ARBA" id="ARBA00022989"/>
    </source>
</evidence>
<dbReference type="PANTHER" id="PTHR24186:SF56">
    <property type="entry name" value="PGG DOMAIN-CONTAINING PROTEIN"/>
    <property type="match status" value="1"/>
</dbReference>
<evidence type="ECO:0000256" key="5">
    <source>
        <dbReference type="ARBA" id="ARBA00023043"/>
    </source>
</evidence>
<gene>
    <name evidence="11" type="ORF">MIMGU_mgv11b017551mg</name>
</gene>
<dbReference type="Proteomes" id="UP000030748">
    <property type="component" value="Unassembled WGS sequence"/>
</dbReference>
<dbReference type="eggNOG" id="KOG0504">
    <property type="taxonomic scope" value="Eukaryota"/>
</dbReference>
<dbReference type="InterPro" id="IPR026961">
    <property type="entry name" value="PGG_dom"/>
</dbReference>
<organism evidence="11 12">
    <name type="scientific">Erythranthe guttata</name>
    <name type="common">Yellow monkey flower</name>
    <name type="synonym">Mimulus guttatus</name>
    <dbReference type="NCBI Taxonomy" id="4155"/>
    <lineage>
        <taxon>Eukaryota</taxon>
        <taxon>Viridiplantae</taxon>
        <taxon>Streptophyta</taxon>
        <taxon>Embryophyta</taxon>
        <taxon>Tracheophyta</taxon>
        <taxon>Spermatophyta</taxon>
        <taxon>Magnoliopsida</taxon>
        <taxon>eudicotyledons</taxon>
        <taxon>Gunneridae</taxon>
        <taxon>Pentapetalae</taxon>
        <taxon>asterids</taxon>
        <taxon>lamiids</taxon>
        <taxon>Lamiales</taxon>
        <taxon>Phrymaceae</taxon>
        <taxon>Erythranthe</taxon>
    </lineage>
</organism>
<dbReference type="EMBL" id="KI630297">
    <property type="protein sequence ID" value="EYU42336.1"/>
    <property type="molecule type" value="Genomic_DNA"/>
</dbReference>
<feature type="transmembrane region" description="Helical" evidence="9">
    <location>
        <begin position="385"/>
        <end position="403"/>
    </location>
</feature>
<evidence type="ECO:0000256" key="9">
    <source>
        <dbReference type="SAM" id="Phobius"/>
    </source>
</evidence>
<keyword evidence="6 9" id="KW-0472">Membrane</keyword>
<feature type="transmembrane region" description="Helical" evidence="9">
    <location>
        <begin position="349"/>
        <end position="373"/>
    </location>
</feature>
<evidence type="ECO:0000256" key="7">
    <source>
        <dbReference type="PROSITE-ProRule" id="PRU00023"/>
    </source>
</evidence>
<dbReference type="Gene3D" id="1.25.40.20">
    <property type="entry name" value="Ankyrin repeat-containing domain"/>
    <property type="match status" value="2"/>
</dbReference>
<dbReference type="GO" id="GO:0016020">
    <property type="term" value="C:membrane"/>
    <property type="evidence" value="ECO:0007669"/>
    <property type="project" value="UniProtKB-SubCell"/>
</dbReference>
<dbReference type="SMART" id="SM00248">
    <property type="entry name" value="ANK"/>
    <property type="match status" value="6"/>
</dbReference>
<evidence type="ECO:0000313" key="11">
    <source>
        <dbReference type="EMBL" id="EYU42336.1"/>
    </source>
</evidence>
<feature type="transmembrane region" description="Helical" evidence="9">
    <location>
        <begin position="295"/>
        <end position="313"/>
    </location>
</feature>
<dbReference type="Pfam" id="PF12796">
    <property type="entry name" value="Ank_2"/>
    <property type="match status" value="2"/>
</dbReference>
<keyword evidence="4 9" id="KW-1133">Transmembrane helix</keyword>
<evidence type="ECO:0000256" key="2">
    <source>
        <dbReference type="ARBA" id="ARBA00022692"/>
    </source>
</evidence>
<feature type="domain" description="PGG" evidence="10">
    <location>
        <begin position="291"/>
        <end position="414"/>
    </location>
</feature>
<evidence type="ECO:0000256" key="3">
    <source>
        <dbReference type="ARBA" id="ARBA00022737"/>
    </source>
</evidence>
<proteinExistence type="predicted"/>
<keyword evidence="5 7" id="KW-0040">ANK repeat</keyword>
<evidence type="ECO:0000256" key="1">
    <source>
        <dbReference type="ARBA" id="ARBA00004141"/>
    </source>
</evidence>
<dbReference type="STRING" id="4155.A0A022RQR8"/>
<reference evidence="11 12" key="1">
    <citation type="journal article" date="2013" name="Proc. Natl. Acad. Sci. U.S.A.">
        <title>Fine-scale variation in meiotic recombination in Mimulus inferred from population shotgun sequencing.</title>
        <authorList>
            <person name="Hellsten U."/>
            <person name="Wright K.M."/>
            <person name="Jenkins J."/>
            <person name="Shu S."/>
            <person name="Yuan Y."/>
            <person name="Wessler S.R."/>
            <person name="Schmutz J."/>
            <person name="Willis J.H."/>
            <person name="Rokhsar D.S."/>
        </authorList>
    </citation>
    <scope>NUCLEOTIDE SEQUENCE [LARGE SCALE GENOMIC DNA]</scope>
    <source>
        <strain evidence="12">cv. DUN x IM62</strain>
    </source>
</reference>
<protein>
    <recommendedName>
        <fullName evidence="10">PGG domain-containing protein</fullName>
    </recommendedName>
</protein>
<keyword evidence="2 9" id="KW-0812">Transmembrane</keyword>
<feature type="region of interest" description="Disordered" evidence="8">
    <location>
        <begin position="455"/>
        <end position="498"/>
    </location>
</feature>
<dbReference type="Pfam" id="PF00023">
    <property type="entry name" value="Ank"/>
    <property type="match status" value="1"/>
</dbReference>
<dbReference type="PROSITE" id="PS50297">
    <property type="entry name" value="ANK_REP_REGION"/>
    <property type="match status" value="2"/>
</dbReference>
<feature type="repeat" description="ANK" evidence="7">
    <location>
        <begin position="69"/>
        <end position="93"/>
    </location>
</feature>
<evidence type="ECO:0000256" key="8">
    <source>
        <dbReference type="SAM" id="MobiDB-lite"/>
    </source>
</evidence>
<dbReference type="PROSITE" id="PS50088">
    <property type="entry name" value="ANK_REPEAT"/>
    <property type="match status" value="2"/>
</dbReference>
<sequence length="577" mass="64478">MEKLLIEAAKKGDVEKLNNLIKDDPFLLRAVALSDEENPLHIACIRGHLDFVKELLNQRPGFAKELSKDGFTPLHVASSCGDVEIVKELLKVGGFHLCLVKGREKRIPLHCAVSKGRVEVITELLSACLNSVAEVTARGETCFHLAVKNNQFDAFKALCEHVVSFGKEDVLNKKDEQGNTVLHLASSRKQYEVIDFLMDKDLGYKGKLEMNSLNKNGLTPLDVLISQGGDCEIEEILSSYGATRVQETNPFLEIPIENPRDERNTGRGRPKSASKKLQEYFKYDKIKESPSDARNTLLVIAVLIATATYQAVLSPPGGVWQDDFSPDNNVVKTPPRHTAGKSVMGTQTAISFGLFLIFNSVGFFMSLHMMNFLTNGLPMQFELRVALFALFATYDVCMVAIAPSGMISVFFVAVSVVMSLVVPMLTKVVRDHNKWWRRSELPAYGHRARRLAPPPPLPIIPDHHGQQRHNYRHHHRQSNKKHRHRHKKSDRVEQQKQTVRDLILGPHHRLPRPVAFPGGGGGGAVFSIGPRREIVLPDAAGRAEHRLLLHNPYVAARRGDVQRGKTVFTQLFGESRP</sequence>
<dbReference type="AlphaFoldDB" id="A0A022RQR8"/>
<evidence type="ECO:0000256" key="6">
    <source>
        <dbReference type="ARBA" id="ARBA00023136"/>
    </source>
</evidence>
<feature type="compositionally biased region" description="Basic residues" evidence="8">
    <location>
        <begin position="466"/>
        <end position="489"/>
    </location>
</feature>
<accession>A0A022RQR8</accession>
<dbReference type="InterPro" id="IPR002110">
    <property type="entry name" value="Ankyrin_rpt"/>
</dbReference>
<feature type="repeat" description="ANK" evidence="7">
    <location>
        <begin position="35"/>
        <end position="57"/>
    </location>
</feature>
<dbReference type="SUPFAM" id="SSF48403">
    <property type="entry name" value="Ankyrin repeat"/>
    <property type="match status" value="1"/>
</dbReference>
<keyword evidence="3" id="KW-0677">Repeat</keyword>
<keyword evidence="12" id="KW-1185">Reference proteome</keyword>
<comment type="subcellular location">
    <subcellularLocation>
        <location evidence="1">Membrane</location>
        <topology evidence="1">Multi-pass membrane protein</topology>
    </subcellularLocation>
</comment>
<dbReference type="PANTHER" id="PTHR24186">
    <property type="entry name" value="PROTEIN PHOSPHATASE 1 REGULATORY SUBUNIT"/>
    <property type="match status" value="1"/>
</dbReference>
<evidence type="ECO:0000259" key="10">
    <source>
        <dbReference type="Pfam" id="PF13962"/>
    </source>
</evidence>
<feature type="non-terminal residue" evidence="11">
    <location>
        <position position="577"/>
    </location>
</feature>
<dbReference type="Pfam" id="PF13962">
    <property type="entry name" value="PGG"/>
    <property type="match status" value="1"/>
</dbReference>